<dbReference type="AlphaFoldDB" id="A0A356LMZ3"/>
<proteinExistence type="predicted"/>
<accession>A0A356LMZ3</accession>
<dbReference type="PANTHER" id="PTHR37089:SF4">
    <property type="entry name" value="EXPORTED PROTEIN"/>
    <property type="match status" value="1"/>
</dbReference>
<gene>
    <name evidence="3" type="ORF">DD666_22095</name>
</gene>
<keyword evidence="1" id="KW-0732">Signal</keyword>
<dbReference type="InterPro" id="IPR053167">
    <property type="entry name" value="Spore_coat_component"/>
</dbReference>
<keyword evidence="3" id="KW-0167">Capsid protein</keyword>
<dbReference type="EMBL" id="DOEK01000047">
    <property type="protein sequence ID" value="HBP32088.1"/>
    <property type="molecule type" value="Genomic_DNA"/>
</dbReference>
<keyword evidence="3" id="KW-0946">Virion</keyword>
<evidence type="ECO:0000259" key="2">
    <source>
        <dbReference type="Pfam" id="PF05229"/>
    </source>
</evidence>
<feature type="domain" description="Spore coat protein U/FanG" evidence="2">
    <location>
        <begin position="30"/>
        <end position="174"/>
    </location>
</feature>
<evidence type="ECO:0000256" key="1">
    <source>
        <dbReference type="SAM" id="SignalP"/>
    </source>
</evidence>
<comment type="caution">
    <text evidence="3">The sequence shown here is derived from an EMBL/GenBank/DDBJ whole genome shotgun (WGS) entry which is preliminary data.</text>
</comment>
<dbReference type="SMART" id="SM00972">
    <property type="entry name" value="SCPU"/>
    <property type="match status" value="1"/>
</dbReference>
<feature type="chain" id="PRO_5016766863" evidence="1">
    <location>
        <begin position="26"/>
        <end position="177"/>
    </location>
</feature>
<dbReference type="PANTHER" id="PTHR37089">
    <property type="entry name" value="PROTEIN U-RELATED"/>
    <property type="match status" value="1"/>
</dbReference>
<reference evidence="3 4" key="1">
    <citation type="journal article" date="2018" name="Nat. Biotechnol.">
        <title>A standardized bacterial taxonomy based on genome phylogeny substantially revises the tree of life.</title>
        <authorList>
            <person name="Parks D.H."/>
            <person name="Chuvochina M."/>
            <person name="Waite D.W."/>
            <person name="Rinke C."/>
            <person name="Skarshewski A."/>
            <person name="Chaumeil P.A."/>
            <person name="Hugenholtz P."/>
        </authorList>
    </citation>
    <scope>NUCLEOTIDE SEQUENCE [LARGE SCALE GENOMIC DNA]</scope>
    <source>
        <strain evidence="3">UBA10707</strain>
    </source>
</reference>
<organism evidence="3 4">
    <name type="scientific">Advenella kashmirensis</name>
    <dbReference type="NCBI Taxonomy" id="310575"/>
    <lineage>
        <taxon>Bacteria</taxon>
        <taxon>Pseudomonadati</taxon>
        <taxon>Pseudomonadota</taxon>
        <taxon>Betaproteobacteria</taxon>
        <taxon>Burkholderiales</taxon>
        <taxon>Alcaligenaceae</taxon>
    </lineage>
</organism>
<dbReference type="Pfam" id="PF05229">
    <property type="entry name" value="SCPU"/>
    <property type="match status" value="1"/>
</dbReference>
<dbReference type="Proteomes" id="UP000264036">
    <property type="component" value="Unassembled WGS sequence"/>
</dbReference>
<evidence type="ECO:0000313" key="3">
    <source>
        <dbReference type="EMBL" id="HBP32088.1"/>
    </source>
</evidence>
<dbReference type="InterPro" id="IPR007893">
    <property type="entry name" value="Spore_coat_U/FanG"/>
</dbReference>
<evidence type="ECO:0000313" key="4">
    <source>
        <dbReference type="Proteomes" id="UP000264036"/>
    </source>
</evidence>
<feature type="signal peptide" evidence="1">
    <location>
        <begin position="1"/>
        <end position="25"/>
    </location>
</feature>
<sequence length="177" mass="18477">MIMKATMMAACVGVASMMGTMSAYAATDSTTFDVTISITPSCNISTLGNGAQTLAFGSHDSFQTQVAGTTNLVVTCTNGAAYQLGLNEGLHASTAADVNTRRMIGVSTAPDNTADFVPYQLYQDASYATIWGNTLDTDTKAATGTGTQDTHTVYGRVPSTNYTVGNYQDTITATVTF</sequence>
<name>A0A356LMZ3_9BURK</name>
<protein>
    <submittedName>
        <fullName evidence="3">Spore coat protein</fullName>
    </submittedName>
</protein>